<dbReference type="Proteomes" id="UP000000599">
    <property type="component" value="Chromosome D"/>
</dbReference>
<evidence type="ECO:0000313" key="6">
    <source>
        <dbReference type="EMBL" id="CAG86685.2"/>
    </source>
</evidence>
<dbReference type="HOGENOM" id="CLU_002271_0_0_1"/>
<comment type="catalytic activity">
    <reaction evidence="1">
        <text>All bonds known to be hydrolyzed by this endopeptidase have arginine in P1 and an acidic residue in P4. P6 is often occupied by an acidic residue or by a hydroxy-amino-acid residue, the phosphorylation of which enhances cleavage.</text>
        <dbReference type="EC" id="3.4.22.49"/>
    </reaction>
</comment>
<dbReference type="GO" id="GO:0072686">
    <property type="term" value="C:mitotic spindle"/>
    <property type="evidence" value="ECO:0007669"/>
    <property type="project" value="TreeGrafter"/>
</dbReference>
<dbReference type="GO" id="GO:0005634">
    <property type="term" value="C:nucleus"/>
    <property type="evidence" value="ECO:0007669"/>
    <property type="project" value="InterPro"/>
</dbReference>
<dbReference type="RefSeq" id="XP_458553.2">
    <property type="nucleotide sequence ID" value="XM_458553.1"/>
</dbReference>
<keyword evidence="3" id="KW-0378">Hydrolase</keyword>
<dbReference type="GeneID" id="2900999"/>
<feature type="domain" description="Peptidase C50" evidence="5">
    <location>
        <begin position="1623"/>
        <end position="1724"/>
    </location>
</feature>
<dbReference type="PANTHER" id="PTHR12792:SF0">
    <property type="entry name" value="SEPARIN"/>
    <property type="match status" value="1"/>
</dbReference>
<accession>Q6BTB7</accession>
<dbReference type="KEGG" id="dha:DEHA2D01958g"/>
<proteinExistence type="predicted"/>
<evidence type="ECO:0000256" key="2">
    <source>
        <dbReference type="ARBA" id="ARBA00012489"/>
    </source>
</evidence>
<evidence type="ECO:0000256" key="4">
    <source>
        <dbReference type="ARBA" id="ARBA00022829"/>
    </source>
</evidence>
<protein>
    <recommendedName>
        <fullName evidence="2">separase</fullName>
        <ecNumber evidence="2">3.4.22.49</ecNumber>
    </recommendedName>
</protein>
<reference evidence="6 7" key="1">
    <citation type="journal article" date="2004" name="Nature">
        <title>Genome evolution in yeasts.</title>
        <authorList>
            <consortium name="Genolevures"/>
            <person name="Dujon B."/>
            <person name="Sherman D."/>
            <person name="Fischer G."/>
            <person name="Durrens P."/>
            <person name="Casaregola S."/>
            <person name="Lafontaine I."/>
            <person name="de Montigny J."/>
            <person name="Marck C."/>
            <person name="Neuveglise C."/>
            <person name="Talla E."/>
            <person name="Goffard N."/>
            <person name="Frangeul L."/>
            <person name="Aigle M."/>
            <person name="Anthouard V."/>
            <person name="Babour A."/>
            <person name="Barbe V."/>
            <person name="Barnay S."/>
            <person name="Blanchin S."/>
            <person name="Beckerich J.M."/>
            <person name="Beyne E."/>
            <person name="Bleykasten C."/>
            <person name="Boisrame A."/>
            <person name="Boyer J."/>
            <person name="Cattolico L."/>
            <person name="Confanioleri F."/>
            <person name="de Daruvar A."/>
            <person name="Despons L."/>
            <person name="Fabre E."/>
            <person name="Fairhead C."/>
            <person name="Ferry-Dumazet H."/>
            <person name="Groppi A."/>
            <person name="Hantraye F."/>
            <person name="Hennequin C."/>
            <person name="Jauniaux N."/>
            <person name="Joyet P."/>
            <person name="Kachouri R."/>
            <person name="Kerrest A."/>
            <person name="Koszul R."/>
            <person name="Lemaire M."/>
            <person name="Lesur I."/>
            <person name="Ma L."/>
            <person name="Muller H."/>
            <person name="Nicaud J.M."/>
            <person name="Nikolski M."/>
            <person name="Oztas S."/>
            <person name="Ozier-Kalogeropoulos O."/>
            <person name="Pellenz S."/>
            <person name="Potier S."/>
            <person name="Richard G.F."/>
            <person name="Straub M.L."/>
            <person name="Suleau A."/>
            <person name="Swennene D."/>
            <person name="Tekaia F."/>
            <person name="Wesolowski-Louvel M."/>
            <person name="Westhof E."/>
            <person name="Wirth B."/>
            <person name="Zeniou-Meyer M."/>
            <person name="Zivanovic I."/>
            <person name="Bolotin-Fukuhara M."/>
            <person name="Thierry A."/>
            <person name="Bouchier C."/>
            <person name="Caudron B."/>
            <person name="Scarpelli C."/>
            <person name="Gaillardin C."/>
            <person name="Weissenbach J."/>
            <person name="Wincker P."/>
            <person name="Souciet J.L."/>
        </authorList>
    </citation>
    <scope>NUCLEOTIDE SEQUENCE [LARGE SCALE GENOMIC DNA]</scope>
    <source>
        <strain evidence="7">ATCC 36239 / CBS 767 / BCRC 21394 / JCM 1990 / NBRC 0083 / IGC 2968</strain>
    </source>
</reference>
<dbReference type="GO" id="GO:0005737">
    <property type="term" value="C:cytoplasm"/>
    <property type="evidence" value="ECO:0007669"/>
    <property type="project" value="TreeGrafter"/>
</dbReference>
<evidence type="ECO:0000256" key="1">
    <source>
        <dbReference type="ARBA" id="ARBA00000451"/>
    </source>
</evidence>
<organism evidence="6 7">
    <name type="scientific">Debaryomyces hansenii (strain ATCC 36239 / CBS 767 / BCRC 21394 / JCM 1990 / NBRC 0083 / IGC 2968)</name>
    <name type="common">Yeast</name>
    <name type="synonym">Torulaspora hansenii</name>
    <dbReference type="NCBI Taxonomy" id="284592"/>
    <lineage>
        <taxon>Eukaryota</taxon>
        <taxon>Fungi</taxon>
        <taxon>Dikarya</taxon>
        <taxon>Ascomycota</taxon>
        <taxon>Saccharomycotina</taxon>
        <taxon>Pichiomycetes</taxon>
        <taxon>Debaryomycetaceae</taxon>
        <taxon>Debaryomyces</taxon>
    </lineage>
</organism>
<dbReference type="InterPro" id="IPR030397">
    <property type="entry name" value="SEPARIN_core_dom"/>
</dbReference>
<evidence type="ECO:0000313" key="7">
    <source>
        <dbReference type="Proteomes" id="UP000000599"/>
    </source>
</evidence>
<dbReference type="EMBL" id="CR382136">
    <property type="protein sequence ID" value="CAG86685.2"/>
    <property type="molecule type" value="Genomic_DNA"/>
</dbReference>
<dbReference type="InterPro" id="IPR005314">
    <property type="entry name" value="Peptidase_C50"/>
</dbReference>
<dbReference type="OrthoDB" id="10255632at2759"/>
<dbReference type="Pfam" id="PF03568">
    <property type="entry name" value="Separin_C"/>
    <property type="match status" value="1"/>
</dbReference>
<sequence length="1809" mass="207279">MISESIKGFILLDPLLTSYLQSYNYTGSPLHTSRRQNVQVQSPSKTKVNIELAAIKIIDGILRDESIGTELHNLDDLQGLLEVVSKAFRCMYSSLSKTQDYINVIKKHQVYVIKLIALKKIDVSLTELGLLYQVINKVVNVQSFINWHNPSALTYQELLRGIPFNETFLECLDENHKLQIVNLTIAFHFMCIQCFLQTITLNLKLIISNRDRNLNLSIFGAIAPYFLSSGNFSQWLTYSYSEFSNKDKHVNNLNKMINGFLKIICILVTKVNGSSLTELYYYQSLFTIKSIEYQLLKSGDYSNIQLDFNTQGNAELLPYIEDVKSVLSKLQGPSSVSLEKLRIELDCIKLPSTRYSRTDIISAVNKVIENTSGGSLDELAFYLSPKVSCATELASDVEFLSSMKVFINNMICSKDRNLAYSSIQICTSYFNLAFKTLRNLSCEHLTIFDSITIYIKDLINNEKGEQSFLKFISNTLQHIFKIFSKFRQFKRIRNLSNLFYNLGNKEKSSPEDYWKMVISYELFIYNYNAETKTTQNFKCLQSKLQKIVNALYEMKKFNESTSILLGFLVDVIDTNKTGFQQLFIDLAEFKMPLIIQLLAKCLVSDASIVNSIFGDESKLSENFKCIIFINIVFLLEKSNNVRQKTDLTNYIMKKLDLKDSTSKLICVYHYYNLNGLNCFVEDAFIDPYPPNDLSILFLSGVYLQKVINIGWDEDTLTNSLKLFEEWLERSDPGEMCVIDYEIEILRTLVNFLQYNSLTGRIICLIQTYKRHRSTISSLPKDYQSNLLLELELCDACIKLGLSLDASSHLTSSGTLLKQLSKYSSSNDCLHYVSNQDIMNWKLSQFEYCLSIGNKTHAKEKFTAILKFLDSKSEFNLKNQGPNVTLEKKFDNLFIIARFQFLTCKLNVQLSNFYDALDNVKLSIKVLYSIIKKLGNNIRKIAYNEMKWKTASLLFECYKTIIDIFRRLGISRDLLYYLSEFKKLDSASIIPFVNCSNSFYLSNYYVILDNLEDAFLSLSQGNNISGSISMDNRNIRYARLSSNVLFSAAKSRFSVERKGNNNQVLIDIESYKQEFSTLLNFSWKELASIPMSSLISMSSMIDSKSERIQLQYLLSLYELESTIDFGDLNHLETDQYSRLLSTIVSAKKQNFNASKQLLSIPCFSSMDESSIALPCIIKQEHTFQRSIEKNYCNISTSVDIVNNLIQAKEILINCLPSKRLTQLSNYELNDLNKVFFRCLSLLSSVAIFKSNFSLEGGQNSVLSYLYYLQDLPKYLPFLNDRCVNHETVTSQSNTNELLPSEVSDEFINKEIDLVTSDFFKDLADYLPSSWIIITLDICPYTGDLLLSKSLKDSYNTPFFLRIPLSKRGTEDGSPGLSFIEMTNSLKSIIKQSDISTRPETTSKIKSKEDRKNWWKLRFSLDLELKNLLDHVENDWLGGFKGIFDDPFVHKPFLSTFRFDFGCLLNEILPSRMSKIAEDTFMDFDDNVLELFLSMSGMFSESTSEISGSEFRHKNYKLLNDLIYFILDSLMYHGEQNAYDEIDIEKFHSLLDKLLMTYAQKKRRLLPQEHHRETHIIFVPSAECSSFPWESLNCLKGKSISRVPSIGILVDMLKTRYKSFNINKSDNLYYLINPGGDLTRTQTKFKPLFIDKENWEGLIGVQPDGEEILHKLTGKDLFIYLGHGGCEQFIRTSSLFKAACNNDNHSLPPSLLIGCSSGALNYNGLLEPNGNIYNWLTCGSPMVVVNLWDVTDKDIDMFSLSVFERWGLLENVESSNNVNICQAVGDSRQQCTLKYLNGSAPVVYGLPMLLK</sequence>
<dbReference type="GO" id="GO:0044732">
    <property type="term" value="C:mitotic spindle pole body"/>
    <property type="evidence" value="ECO:0007669"/>
    <property type="project" value="TreeGrafter"/>
</dbReference>
<dbReference type="GO" id="GO:0006508">
    <property type="term" value="P:proteolysis"/>
    <property type="evidence" value="ECO:0007669"/>
    <property type="project" value="InterPro"/>
</dbReference>
<dbReference type="VEuPathDB" id="FungiDB:DEHA2D01958g"/>
<dbReference type="GO" id="GO:0051307">
    <property type="term" value="P:meiotic chromosome separation"/>
    <property type="evidence" value="ECO:0007669"/>
    <property type="project" value="TreeGrafter"/>
</dbReference>
<evidence type="ECO:0000256" key="3">
    <source>
        <dbReference type="ARBA" id="ARBA00022801"/>
    </source>
</evidence>
<dbReference type="OMA" id="YIGHGGC"/>
<dbReference type="PROSITE" id="PS51700">
    <property type="entry name" value="SEPARIN"/>
    <property type="match status" value="1"/>
</dbReference>
<dbReference type="STRING" id="284592.Q6BTB7"/>
<dbReference type="GO" id="GO:0004197">
    <property type="term" value="F:cysteine-type endopeptidase activity"/>
    <property type="evidence" value="ECO:0007669"/>
    <property type="project" value="InterPro"/>
</dbReference>
<keyword evidence="7" id="KW-1185">Reference proteome</keyword>
<dbReference type="InParanoid" id="Q6BTB7"/>
<name>Q6BTB7_DEBHA</name>
<dbReference type="EC" id="3.4.22.49" evidence="2"/>
<dbReference type="PANTHER" id="PTHR12792">
    <property type="entry name" value="EXTRA SPINDLE POLES 1-RELATED"/>
    <property type="match status" value="1"/>
</dbReference>
<keyword evidence="4" id="KW-0159">Chromosome partition</keyword>
<dbReference type="FunCoup" id="Q6BTB7">
    <property type="interactions" value="292"/>
</dbReference>
<gene>
    <name evidence="6" type="ordered locus">DEHA2D01958g</name>
</gene>
<evidence type="ECO:0000259" key="5">
    <source>
        <dbReference type="PROSITE" id="PS51700"/>
    </source>
</evidence>
<dbReference type="eggNOG" id="KOG1849">
    <property type="taxonomic scope" value="Eukaryota"/>
</dbReference>